<dbReference type="Proteomes" id="UP000000564">
    <property type="component" value="Chromosome"/>
</dbReference>
<organism evidence="2 3">
    <name type="scientific">Streptococcus pyogenes serotype M3 (strain ATCC BAA-595 / MGAS315)</name>
    <dbReference type="NCBI Taxonomy" id="198466"/>
    <lineage>
        <taxon>Bacteria</taxon>
        <taxon>Bacillati</taxon>
        <taxon>Bacillota</taxon>
        <taxon>Bacilli</taxon>
        <taxon>Lactobacillales</taxon>
        <taxon>Streptococcaceae</taxon>
        <taxon>Streptococcus</taxon>
    </lineage>
</organism>
<dbReference type="InterPro" id="IPR001387">
    <property type="entry name" value="Cro/C1-type_HTH"/>
</dbReference>
<gene>
    <name evidence="2" type="ordered locus">SpyM3_1604</name>
</gene>
<dbReference type="SUPFAM" id="SSF47413">
    <property type="entry name" value="lambda repressor-like DNA-binding domains"/>
    <property type="match status" value="1"/>
</dbReference>
<accession>A0A0H2UXG7</accession>
<dbReference type="SMART" id="SM00530">
    <property type="entry name" value="HTH_XRE"/>
    <property type="match status" value="1"/>
</dbReference>
<dbReference type="HOGENOM" id="CLU_066192_49_1_9"/>
<dbReference type="EMBL" id="AE014074">
    <property type="protein sequence ID" value="AAM80211.1"/>
    <property type="molecule type" value="Genomic_DNA"/>
</dbReference>
<feature type="domain" description="HTH cro/C1-type" evidence="1">
    <location>
        <begin position="6"/>
        <end position="63"/>
    </location>
</feature>
<evidence type="ECO:0000259" key="1">
    <source>
        <dbReference type="PROSITE" id="PS50943"/>
    </source>
</evidence>
<proteinExistence type="predicted"/>
<dbReference type="Gene3D" id="1.10.260.40">
    <property type="entry name" value="lambda repressor-like DNA-binding domains"/>
    <property type="match status" value="1"/>
</dbReference>
<dbReference type="CDD" id="cd00093">
    <property type="entry name" value="HTH_XRE"/>
    <property type="match status" value="1"/>
</dbReference>
<sequence length="73" mass="8376">MTKSTLKELRTTKKMTQQELSHLTGISVRTIARYEKDTKKLRRAKYEKLKGIAQALAVSVDDIFLGIDSEFMN</sequence>
<reference evidence="2 3" key="1">
    <citation type="journal article" date="2002" name="Proc. Natl. Acad. Sci. U.S.A.">
        <title>Genome sequence of a serotype M3 strain of group A Streptococcus: phage-encoded toxins, the high-virulence phenotype, and clone emergence.</title>
        <authorList>
            <person name="Beres S.B."/>
            <person name="Sylva G.L."/>
            <person name="Barbian K.D."/>
            <person name="Lei B."/>
            <person name="Hoff J.S."/>
            <person name="Mammarella N.D."/>
            <person name="Liu M.Y."/>
            <person name="Smoot J.C."/>
            <person name="Porcella S.F."/>
            <person name="Parkins L.D."/>
            <person name="Campbell D.S."/>
            <person name="Smith T.M."/>
            <person name="McCormick J.K."/>
            <person name="Leung D.Y."/>
            <person name="Schlievert P.M."/>
            <person name="Musser J.M."/>
        </authorList>
    </citation>
    <scope>NUCLEOTIDE SEQUENCE [LARGE SCALE GENOMIC DNA]</scope>
    <source>
        <strain evidence="3">ATCC BAA-595 / MGAS315</strain>
    </source>
</reference>
<dbReference type="PROSITE" id="PS50943">
    <property type="entry name" value="HTH_CROC1"/>
    <property type="match status" value="1"/>
</dbReference>
<dbReference type="GO" id="GO:0003677">
    <property type="term" value="F:DNA binding"/>
    <property type="evidence" value="ECO:0007669"/>
    <property type="project" value="InterPro"/>
</dbReference>
<protein>
    <recommendedName>
        <fullName evidence="1">HTH cro/C1-type domain-containing protein</fullName>
    </recommendedName>
</protein>
<dbReference type="KEGG" id="spg:SpyM3_1604"/>
<evidence type="ECO:0000313" key="2">
    <source>
        <dbReference type="EMBL" id="AAM80211.1"/>
    </source>
</evidence>
<dbReference type="InterPro" id="IPR010982">
    <property type="entry name" value="Lambda_DNA-bd_dom_sf"/>
</dbReference>
<dbReference type="Pfam" id="PF01381">
    <property type="entry name" value="HTH_3"/>
    <property type="match status" value="1"/>
</dbReference>
<evidence type="ECO:0000313" key="3">
    <source>
        <dbReference type="Proteomes" id="UP000000564"/>
    </source>
</evidence>
<dbReference type="RefSeq" id="WP_002988211.1">
    <property type="nucleotide sequence ID" value="NC_004070.1"/>
</dbReference>
<dbReference type="AlphaFoldDB" id="A0A0H2UXG7"/>
<dbReference type="GeneID" id="69900263"/>
<name>A0A0H2UXG7_STRP3</name>